<name>A0A1G6U392_9NOCA</name>
<evidence type="ECO:0000256" key="1">
    <source>
        <dbReference type="SAM" id="Phobius"/>
    </source>
</evidence>
<proteinExistence type="predicted"/>
<evidence type="ECO:0000313" key="3">
    <source>
        <dbReference type="Proteomes" id="UP000199417"/>
    </source>
</evidence>
<keyword evidence="1" id="KW-1133">Transmembrane helix</keyword>
<feature type="transmembrane region" description="Helical" evidence="1">
    <location>
        <begin position="21"/>
        <end position="41"/>
    </location>
</feature>
<dbReference type="EMBL" id="FNAB01000004">
    <property type="protein sequence ID" value="SDD35872.1"/>
    <property type="molecule type" value="Genomic_DNA"/>
</dbReference>
<organism evidence="2 3">
    <name type="scientific">Rhodococcus tukisamuensis</name>
    <dbReference type="NCBI Taxonomy" id="168276"/>
    <lineage>
        <taxon>Bacteria</taxon>
        <taxon>Bacillati</taxon>
        <taxon>Actinomycetota</taxon>
        <taxon>Actinomycetes</taxon>
        <taxon>Mycobacteriales</taxon>
        <taxon>Nocardiaceae</taxon>
        <taxon>Rhodococcus</taxon>
    </lineage>
</organism>
<evidence type="ECO:0000313" key="2">
    <source>
        <dbReference type="EMBL" id="SDD35872.1"/>
    </source>
</evidence>
<keyword evidence="3" id="KW-1185">Reference proteome</keyword>
<keyword evidence="1" id="KW-0812">Transmembrane</keyword>
<feature type="transmembrane region" description="Helical" evidence="1">
    <location>
        <begin position="119"/>
        <end position="139"/>
    </location>
</feature>
<feature type="transmembrane region" description="Helical" evidence="1">
    <location>
        <begin position="93"/>
        <end position="113"/>
    </location>
</feature>
<dbReference type="RefSeq" id="WP_072844759.1">
    <property type="nucleotide sequence ID" value="NZ_FNAB01000004.1"/>
</dbReference>
<gene>
    <name evidence="2" type="ORF">SAMN05444580_10460</name>
</gene>
<reference evidence="2 3" key="1">
    <citation type="submission" date="2016-10" db="EMBL/GenBank/DDBJ databases">
        <authorList>
            <person name="de Groot N.N."/>
        </authorList>
    </citation>
    <scope>NUCLEOTIDE SEQUENCE [LARGE SCALE GENOMIC DNA]</scope>
    <source>
        <strain evidence="2 3">JCM 11308</strain>
    </source>
</reference>
<keyword evidence="1" id="KW-0472">Membrane</keyword>
<feature type="transmembrane region" description="Helical" evidence="1">
    <location>
        <begin position="47"/>
        <end position="72"/>
    </location>
</feature>
<accession>A0A1G6U392</accession>
<dbReference type="Proteomes" id="UP000199417">
    <property type="component" value="Unassembled WGS sequence"/>
</dbReference>
<dbReference type="STRING" id="168276.SAMN05444580_10460"/>
<sequence length="161" mass="16978">MDDLSPMRPVVVNEDVPASEPWWPGAVGLALVATVWIYAFATHPSGPVAWAVGGLAILVGLGCFVAVTRRTLRENAGHRIPWWGTPPVRPRQWDLLAGVASPLMTVGVVVVAGLVGRGFWPVLVFLAAVVIVAIGVNVVHNRRSSTGDPGRFGGRGSVTSD</sequence>
<protein>
    <submittedName>
        <fullName evidence="2">Uncharacterized protein</fullName>
    </submittedName>
</protein>
<dbReference type="AlphaFoldDB" id="A0A1G6U392"/>